<comment type="caution">
    <text evidence="2">The sequence shown here is derived from an EMBL/GenBank/DDBJ whole genome shotgun (WGS) entry which is preliminary data.</text>
</comment>
<dbReference type="Proteomes" id="UP000215914">
    <property type="component" value="Unassembled WGS sequence"/>
</dbReference>
<dbReference type="Gramene" id="mRNA:HanXRQr2_Chr09g0372941">
    <property type="protein sequence ID" value="mRNA:HanXRQr2_Chr09g0372941"/>
    <property type="gene ID" value="HanXRQr2_Chr09g0372941"/>
</dbReference>
<feature type="compositionally biased region" description="Polar residues" evidence="1">
    <location>
        <begin position="59"/>
        <end position="68"/>
    </location>
</feature>
<reference evidence="2" key="2">
    <citation type="submission" date="2020-06" db="EMBL/GenBank/DDBJ databases">
        <title>Helianthus annuus Genome sequencing and assembly Release 2.</title>
        <authorList>
            <person name="Gouzy J."/>
            <person name="Langlade N."/>
            <person name="Munos S."/>
        </authorList>
    </citation>
    <scope>NUCLEOTIDE SEQUENCE</scope>
    <source>
        <tissue evidence="2">Leaves</tissue>
    </source>
</reference>
<dbReference type="EMBL" id="MNCJ02000324">
    <property type="protein sequence ID" value="KAF5789579.1"/>
    <property type="molecule type" value="Genomic_DNA"/>
</dbReference>
<keyword evidence="3" id="KW-1185">Reference proteome</keyword>
<dbReference type="AlphaFoldDB" id="A0A9K3I354"/>
<feature type="region of interest" description="Disordered" evidence="1">
    <location>
        <begin position="1"/>
        <end position="85"/>
    </location>
</feature>
<evidence type="ECO:0000256" key="1">
    <source>
        <dbReference type="SAM" id="MobiDB-lite"/>
    </source>
</evidence>
<accession>A0A9K3I354</accession>
<evidence type="ECO:0000313" key="2">
    <source>
        <dbReference type="EMBL" id="KAF5789579.1"/>
    </source>
</evidence>
<organism evidence="2 3">
    <name type="scientific">Helianthus annuus</name>
    <name type="common">Common sunflower</name>
    <dbReference type="NCBI Taxonomy" id="4232"/>
    <lineage>
        <taxon>Eukaryota</taxon>
        <taxon>Viridiplantae</taxon>
        <taxon>Streptophyta</taxon>
        <taxon>Embryophyta</taxon>
        <taxon>Tracheophyta</taxon>
        <taxon>Spermatophyta</taxon>
        <taxon>Magnoliopsida</taxon>
        <taxon>eudicotyledons</taxon>
        <taxon>Gunneridae</taxon>
        <taxon>Pentapetalae</taxon>
        <taxon>asterids</taxon>
        <taxon>campanulids</taxon>
        <taxon>Asterales</taxon>
        <taxon>Asteraceae</taxon>
        <taxon>Asteroideae</taxon>
        <taxon>Heliantheae alliance</taxon>
        <taxon>Heliantheae</taxon>
        <taxon>Helianthus</taxon>
    </lineage>
</organism>
<proteinExistence type="predicted"/>
<evidence type="ECO:0000313" key="3">
    <source>
        <dbReference type="Proteomes" id="UP000215914"/>
    </source>
</evidence>
<protein>
    <submittedName>
        <fullName evidence="2">Uncharacterized protein</fullName>
    </submittedName>
</protein>
<sequence>MRLANTIKPNHHHGSIPHLDTTTTRHPHPSRIRNQVCRSSRETSPKTQRRCHRLEKPTGESSMSSGTRTAREDDQSSMELHSVPVATLPERTCKWPGTPRTSTVLDNCLLILLDCSNLSRTFLQEIATQSM</sequence>
<gene>
    <name evidence="2" type="ORF">HanXRQr2_Chr09g0372941</name>
</gene>
<reference evidence="2" key="1">
    <citation type="journal article" date="2017" name="Nature">
        <title>The sunflower genome provides insights into oil metabolism, flowering and Asterid evolution.</title>
        <authorList>
            <person name="Badouin H."/>
            <person name="Gouzy J."/>
            <person name="Grassa C.J."/>
            <person name="Murat F."/>
            <person name="Staton S.E."/>
            <person name="Cottret L."/>
            <person name="Lelandais-Briere C."/>
            <person name="Owens G.L."/>
            <person name="Carrere S."/>
            <person name="Mayjonade B."/>
            <person name="Legrand L."/>
            <person name="Gill N."/>
            <person name="Kane N.C."/>
            <person name="Bowers J.E."/>
            <person name="Hubner S."/>
            <person name="Bellec A."/>
            <person name="Berard A."/>
            <person name="Berges H."/>
            <person name="Blanchet N."/>
            <person name="Boniface M.C."/>
            <person name="Brunel D."/>
            <person name="Catrice O."/>
            <person name="Chaidir N."/>
            <person name="Claudel C."/>
            <person name="Donnadieu C."/>
            <person name="Faraut T."/>
            <person name="Fievet G."/>
            <person name="Helmstetter N."/>
            <person name="King M."/>
            <person name="Knapp S.J."/>
            <person name="Lai Z."/>
            <person name="Le Paslier M.C."/>
            <person name="Lippi Y."/>
            <person name="Lorenzon L."/>
            <person name="Mandel J.R."/>
            <person name="Marage G."/>
            <person name="Marchand G."/>
            <person name="Marquand E."/>
            <person name="Bret-Mestries E."/>
            <person name="Morien E."/>
            <person name="Nambeesan S."/>
            <person name="Nguyen T."/>
            <person name="Pegot-Espagnet P."/>
            <person name="Pouilly N."/>
            <person name="Raftis F."/>
            <person name="Sallet E."/>
            <person name="Schiex T."/>
            <person name="Thomas J."/>
            <person name="Vandecasteele C."/>
            <person name="Vares D."/>
            <person name="Vear F."/>
            <person name="Vautrin S."/>
            <person name="Crespi M."/>
            <person name="Mangin B."/>
            <person name="Burke J.M."/>
            <person name="Salse J."/>
            <person name="Munos S."/>
            <person name="Vincourt P."/>
            <person name="Rieseberg L.H."/>
            <person name="Langlade N.B."/>
        </authorList>
    </citation>
    <scope>NUCLEOTIDE SEQUENCE</scope>
    <source>
        <tissue evidence="2">Leaves</tissue>
    </source>
</reference>
<name>A0A9K3I354_HELAN</name>